<name>A0AAD8N415_9APIA</name>
<reference evidence="3" key="2">
    <citation type="submission" date="2023-05" db="EMBL/GenBank/DDBJ databases">
        <authorList>
            <person name="Schelkunov M.I."/>
        </authorList>
    </citation>
    <scope>NUCLEOTIDE SEQUENCE</scope>
    <source>
        <strain evidence="3">Hsosn_3</strain>
        <tissue evidence="3">Leaf</tissue>
    </source>
</reference>
<dbReference type="Pfam" id="PF13378">
    <property type="entry name" value="MR_MLE_C"/>
    <property type="match status" value="1"/>
</dbReference>
<keyword evidence="1" id="KW-0479">Metal-binding</keyword>
<evidence type="ECO:0000259" key="2">
    <source>
        <dbReference type="Pfam" id="PF13378"/>
    </source>
</evidence>
<dbReference type="PANTHER" id="PTHR48073:SF2">
    <property type="entry name" value="O-SUCCINYLBENZOATE SYNTHASE"/>
    <property type="match status" value="1"/>
</dbReference>
<dbReference type="InterPro" id="IPR029065">
    <property type="entry name" value="Enolase_C-like"/>
</dbReference>
<evidence type="ECO:0000313" key="3">
    <source>
        <dbReference type="EMBL" id="KAK1395222.1"/>
    </source>
</evidence>
<protein>
    <submittedName>
        <fullName evidence="3">L-Ala-D/L-amino acid epimerase</fullName>
    </submittedName>
</protein>
<keyword evidence="4" id="KW-1185">Reference proteome</keyword>
<sequence>MTAENQPLTIANIVETCEFLKTNHVMTLGLVLIEIGRILPGHPLFLFRTLKLKVGKNLVGVIDVFQAIMVAHHDFLLILDGNGVYTSTGAIQLLQTLHGDDLKTLLLLSLGHVTRIANKKYGVYVEADEKCHGLADAEKIVQRKLADVINIKISKLGVLGALEVIELARASDLHMMIGGMAETRLAIGFAGHFC</sequence>
<dbReference type="Gene3D" id="3.20.20.120">
    <property type="entry name" value="Enolase-like C-terminal domain"/>
    <property type="match status" value="1"/>
</dbReference>
<feature type="domain" description="Enolase C-terminal" evidence="2">
    <location>
        <begin position="47"/>
        <end position="190"/>
    </location>
</feature>
<dbReference type="PANTHER" id="PTHR48073">
    <property type="entry name" value="O-SUCCINYLBENZOATE SYNTHASE-RELATED"/>
    <property type="match status" value="1"/>
</dbReference>
<dbReference type="GO" id="GO:0046872">
    <property type="term" value="F:metal ion binding"/>
    <property type="evidence" value="ECO:0007669"/>
    <property type="project" value="UniProtKB-KW"/>
</dbReference>
<organism evidence="3 4">
    <name type="scientific">Heracleum sosnowskyi</name>
    <dbReference type="NCBI Taxonomy" id="360622"/>
    <lineage>
        <taxon>Eukaryota</taxon>
        <taxon>Viridiplantae</taxon>
        <taxon>Streptophyta</taxon>
        <taxon>Embryophyta</taxon>
        <taxon>Tracheophyta</taxon>
        <taxon>Spermatophyta</taxon>
        <taxon>Magnoliopsida</taxon>
        <taxon>eudicotyledons</taxon>
        <taxon>Gunneridae</taxon>
        <taxon>Pentapetalae</taxon>
        <taxon>asterids</taxon>
        <taxon>campanulids</taxon>
        <taxon>Apiales</taxon>
        <taxon>Apiaceae</taxon>
        <taxon>Apioideae</taxon>
        <taxon>apioid superclade</taxon>
        <taxon>Tordylieae</taxon>
        <taxon>Tordyliinae</taxon>
        <taxon>Heracleum</taxon>
    </lineage>
</organism>
<evidence type="ECO:0000313" key="4">
    <source>
        <dbReference type="Proteomes" id="UP001237642"/>
    </source>
</evidence>
<proteinExistence type="predicted"/>
<dbReference type="InterPro" id="IPR036849">
    <property type="entry name" value="Enolase-like_C_sf"/>
</dbReference>
<dbReference type="Proteomes" id="UP001237642">
    <property type="component" value="Unassembled WGS sequence"/>
</dbReference>
<reference evidence="3" key="1">
    <citation type="submission" date="2023-02" db="EMBL/GenBank/DDBJ databases">
        <title>Genome of toxic invasive species Heracleum sosnowskyi carries increased number of genes despite the absence of recent whole-genome duplications.</title>
        <authorList>
            <person name="Schelkunov M."/>
            <person name="Shtratnikova V."/>
            <person name="Makarenko M."/>
            <person name="Klepikova A."/>
            <person name="Omelchenko D."/>
            <person name="Novikova G."/>
            <person name="Obukhova E."/>
            <person name="Bogdanov V."/>
            <person name="Penin A."/>
            <person name="Logacheva M."/>
        </authorList>
    </citation>
    <scope>NUCLEOTIDE SEQUENCE</scope>
    <source>
        <strain evidence="3">Hsosn_3</strain>
        <tissue evidence="3">Leaf</tissue>
    </source>
</reference>
<gene>
    <name evidence="3" type="ORF">POM88_014278</name>
</gene>
<evidence type="ECO:0000256" key="1">
    <source>
        <dbReference type="ARBA" id="ARBA00022723"/>
    </source>
</evidence>
<dbReference type="AlphaFoldDB" id="A0AAD8N415"/>
<dbReference type="SUPFAM" id="SSF51604">
    <property type="entry name" value="Enolase C-terminal domain-like"/>
    <property type="match status" value="1"/>
</dbReference>
<comment type="caution">
    <text evidence="3">The sequence shown here is derived from an EMBL/GenBank/DDBJ whole genome shotgun (WGS) entry which is preliminary data.</text>
</comment>
<dbReference type="EMBL" id="JAUIZM010000003">
    <property type="protein sequence ID" value="KAK1395222.1"/>
    <property type="molecule type" value="Genomic_DNA"/>
</dbReference>
<accession>A0AAD8N415</accession>